<keyword evidence="2" id="KW-1185">Reference proteome</keyword>
<dbReference type="AlphaFoldDB" id="A0A1Y2CC75"/>
<sequence length="239" mass="26941">MPHLQTWRGEPTLETLHALLESTRPLHRLKITFRDEYEPMAPPLLSLPSSPPPLFALYVKTEQPDVVLALVRAVGATLQHLSIYFEHPLPPETTLSSLRTTTSSLRRLSLHLNLSSQWAQDRIVFKELLPEFTVLEKLVFSTDLVATADVVWKAPPSLRWMEIVAYDEAGTIVKDIIDYIPFITTPLHLRQLIIRCEEPDVEELVDVLPGAIAALRSKGTAFLVSFDSETPAHEFFGSL</sequence>
<dbReference type="Proteomes" id="UP000193467">
    <property type="component" value="Unassembled WGS sequence"/>
</dbReference>
<evidence type="ECO:0000313" key="2">
    <source>
        <dbReference type="Proteomes" id="UP000193467"/>
    </source>
</evidence>
<protein>
    <recommendedName>
        <fullName evidence="3">F-box domain-containing protein</fullName>
    </recommendedName>
</protein>
<dbReference type="InParanoid" id="A0A1Y2CC75"/>
<accession>A0A1Y2CC75</accession>
<evidence type="ECO:0000313" key="1">
    <source>
        <dbReference type="EMBL" id="ORY44651.1"/>
    </source>
</evidence>
<dbReference type="EMBL" id="MCGR01000125">
    <property type="protein sequence ID" value="ORY44651.1"/>
    <property type="molecule type" value="Genomic_DNA"/>
</dbReference>
<proteinExistence type="predicted"/>
<gene>
    <name evidence="1" type="ORF">BCR35DRAFT_316387</name>
</gene>
<organism evidence="1 2">
    <name type="scientific">Leucosporidium creatinivorum</name>
    <dbReference type="NCBI Taxonomy" id="106004"/>
    <lineage>
        <taxon>Eukaryota</taxon>
        <taxon>Fungi</taxon>
        <taxon>Dikarya</taxon>
        <taxon>Basidiomycota</taxon>
        <taxon>Pucciniomycotina</taxon>
        <taxon>Microbotryomycetes</taxon>
        <taxon>Leucosporidiales</taxon>
        <taxon>Leucosporidium</taxon>
    </lineage>
</organism>
<comment type="caution">
    <text evidence="1">The sequence shown here is derived from an EMBL/GenBank/DDBJ whole genome shotgun (WGS) entry which is preliminary data.</text>
</comment>
<evidence type="ECO:0008006" key="3">
    <source>
        <dbReference type="Google" id="ProtNLM"/>
    </source>
</evidence>
<name>A0A1Y2CC75_9BASI</name>
<reference evidence="1 2" key="1">
    <citation type="submission" date="2016-07" db="EMBL/GenBank/DDBJ databases">
        <title>Pervasive Adenine N6-methylation of Active Genes in Fungi.</title>
        <authorList>
            <consortium name="DOE Joint Genome Institute"/>
            <person name="Mondo S.J."/>
            <person name="Dannebaum R.O."/>
            <person name="Kuo R.C."/>
            <person name="Labutti K."/>
            <person name="Haridas S."/>
            <person name="Kuo A."/>
            <person name="Salamov A."/>
            <person name="Ahrendt S.R."/>
            <person name="Lipzen A."/>
            <person name="Sullivan W."/>
            <person name="Andreopoulos W.B."/>
            <person name="Clum A."/>
            <person name="Lindquist E."/>
            <person name="Daum C."/>
            <person name="Ramamoorthy G.K."/>
            <person name="Gryganskyi A."/>
            <person name="Culley D."/>
            <person name="Magnuson J.K."/>
            <person name="James T.Y."/>
            <person name="O'Malley M.A."/>
            <person name="Stajich J.E."/>
            <person name="Spatafora J.W."/>
            <person name="Visel A."/>
            <person name="Grigoriev I.V."/>
        </authorList>
    </citation>
    <scope>NUCLEOTIDE SEQUENCE [LARGE SCALE GENOMIC DNA]</scope>
    <source>
        <strain evidence="1 2">62-1032</strain>
    </source>
</reference>